<dbReference type="OrthoDB" id="333770at2157"/>
<dbReference type="EMBL" id="FNYR01000008">
    <property type="protein sequence ID" value="SEI78576.1"/>
    <property type="molecule type" value="Genomic_DNA"/>
</dbReference>
<organism evidence="1 2">
    <name type="scientific">Halohasta litchfieldiae</name>
    <dbReference type="NCBI Taxonomy" id="1073996"/>
    <lineage>
        <taxon>Archaea</taxon>
        <taxon>Methanobacteriati</taxon>
        <taxon>Methanobacteriota</taxon>
        <taxon>Stenosarchaea group</taxon>
        <taxon>Halobacteria</taxon>
        <taxon>Halobacteriales</taxon>
        <taxon>Haloferacaceae</taxon>
        <taxon>Halohasta</taxon>
    </lineage>
</organism>
<dbReference type="Proteomes" id="UP000198888">
    <property type="component" value="Unassembled WGS sequence"/>
</dbReference>
<accession>A0A1H6TH10</accession>
<evidence type="ECO:0000313" key="1">
    <source>
        <dbReference type="EMBL" id="SEI78576.1"/>
    </source>
</evidence>
<dbReference type="RefSeq" id="WP_143054129.1">
    <property type="nucleotide sequence ID" value="NZ_CP024845.1"/>
</dbReference>
<dbReference type="GeneID" id="35002835"/>
<reference evidence="1 2" key="1">
    <citation type="submission" date="2016-10" db="EMBL/GenBank/DDBJ databases">
        <authorList>
            <person name="de Groot N.N."/>
        </authorList>
    </citation>
    <scope>NUCLEOTIDE SEQUENCE [LARGE SCALE GENOMIC DNA]</scope>
    <source>
        <strain evidence="1 2">DSM 22187</strain>
    </source>
</reference>
<gene>
    <name evidence="1" type="ORF">SAMN05444271_10818</name>
</gene>
<proteinExistence type="predicted"/>
<keyword evidence="2" id="KW-1185">Reference proteome</keyword>
<evidence type="ECO:0000313" key="2">
    <source>
        <dbReference type="Proteomes" id="UP000198888"/>
    </source>
</evidence>
<protein>
    <submittedName>
        <fullName evidence="1">Uncharacterized protein</fullName>
    </submittedName>
</protein>
<sequence length="93" mass="10604">MTAADSDSQSEFATAPSEVDDWLDLIDYLTSEAAERNQALECEFEDVSVDVPMSMRQDAETANWRFDGGLTMSVGEVRVPLRDWMQYWERSSD</sequence>
<name>A0A1H6TH10_9EURY</name>
<dbReference type="AlphaFoldDB" id="A0A1H6TH10"/>